<dbReference type="AlphaFoldDB" id="A0A4U2Y611"/>
<accession>A0A4U2Y611</accession>
<name>A0A4U2Y611_9BACL</name>
<gene>
    <name evidence="1" type="ORF">E8L90_10950</name>
</gene>
<reference evidence="1 2" key="1">
    <citation type="submission" date="2019-04" db="EMBL/GenBank/DDBJ databases">
        <title>Whole genome sequencing of Brevibacillus sp. TGS2-1.</title>
        <authorList>
            <person name="Choi A."/>
        </authorList>
    </citation>
    <scope>NUCLEOTIDE SEQUENCE [LARGE SCALE GENOMIC DNA]</scope>
    <source>
        <strain evidence="1 2">TGS2-1</strain>
    </source>
</reference>
<evidence type="ECO:0000313" key="1">
    <source>
        <dbReference type="EMBL" id="TKI55929.1"/>
    </source>
</evidence>
<protein>
    <submittedName>
        <fullName evidence="1">Uncharacterized protein</fullName>
    </submittedName>
</protein>
<comment type="caution">
    <text evidence="1">The sequence shown here is derived from an EMBL/GenBank/DDBJ whole genome shotgun (WGS) entry which is preliminary data.</text>
</comment>
<dbReference type="RefSeq" id="WP_137029425.1">
    <property type="nucleotide sequence ID" value="NZ_SZNK01000001.1"/>
</dbReference>
<proteinExistence type="predicted"/>
<evidence type="ECO:0000313" key="2">
    <source>
        <dbReference type="Proteomes" id="UP000307841"/>
    </source>
</evidence>
<sequence length="113" mass="13534">MSQVVEVFTDEFSTIAFQVLCLFKHYKVPHVERNIIRNPEALKDFRRLKLTLIPSFFIGGYRHDGYQAEVWVKLLKHHYDIHVSLPEMQVLLPVQRFWDEEISEITKPIVFNY</sequence>
<keyword evidence="2" id="KW-1185">Reference proteome</keyword>
<organism evidence="1 2">
    <name type="scientific">Brevibacillus antibioticus</name>
    <dbReference type="NCBI Taxonomy" id="2570228"/>
    <lineage>
        <taxon>Bacteria</taxon>
        <taxon>Bacillati</taxon>
        <taxon>Bacillota</taxon>
        <taxon>Bacilli</taxon>
        <taxon>Bacillales</taxon>
        <taxon>Paenibacillaceae</taxon>
        <taxon>Brevibacillus</taxon>
    </lineage>
</organism>
<dbReference type="Proteomes" id="UP000307841">
    <property type="component" value="Unassembled WGS sequence"/>
</dbReference>
<dbReference type="OrthoDB" id="9795531at2"/>
<dbReference type="EMBL" id="SZNK01000001">
    <property type="protein sequence ID" value="TKI55929.1"/>
    <property type="molecule type" value="Genomic_DNA"/>
</dbReference>